<reference evidence="3" key="1">
    <citation type="submission" date="2023-07" db="EMBL/GenBank/DDBJ databases">
        <title>A draft genome of Kazachstania heterogenica Y-27499.</title>
        <authorList>
            <person name="Donic C."/>
            <person name="Kralova J.S."/>
            <person name="Fidel L."/>
            <person name="Ben-Dor S."/>
            <person name="Jung S."/>
        </authorList>
    </citation>
    <scope>NUCLEOTIDE SEQUENCE [LARGE SCALE GENOMIC DNA]</scope>
    <source>
        <strain evidence="3">Y27499</strain>
    </source>
</reference>
<comment type="caution">
    <text evidence="2">The sequence shown here is derived from an EMBL/GenBank/DDBJ whole genome shotgun (WGS) entry which is preliminary data.</text>
</comment>
<dbReference type="SUPFAM" id="SSF160369">
    <property type="entry name" value="Ribosomal protein L10-like"/>
    <property type="match status" value="1"/>
</dbReference>
<comment type="similarity">
    <text evidence="1">Belongs to the universal ribosomal protein uL10 family.</text>
</comment>
<protein>
    <recommendedName>
        <fullName evidence="4">Ribosomal protein L10</fullName>
    </recommendedName>
</protein>
<gene>
    <name evidence="2" type="ORF">RI543_002822</name>
</gene>
<keyword evidence="3" id="KW-1185">Reference proteome</keyword>
<dbReference type="Proteomes" id="UP001306508">
    <property type="component" value="Unassembled WGS sequence"/>
</dbReference>
<dbReference type="InterPro" id="IPR043141">
    <property type="entry name" value="Ribosomal_uL10-like_sf"/>
</dbReference>
<sequence>MNRLSLISNKLCRGFHTDAFKLSIKYPPIITAKQVSNSKKQKNLRLSVKPLNSKKTLLIDQYKNVWDNNKMIIFCHYNNLLKQEDHQLRLQLTNITKNISDQDENKISFIHIRNNLFKVFLQNMNLEDPVAPYDKKKDYSKLIVNHPLNKLIKGPTAIIAYPKADCNIMRSIVQLISNSKGKLIPLGGVIEGKVLNLDWINAFNQINATQDQLYQMLVSQLSYNAGGNLIDTLQLLSNNLVGSLSIHQDNLSPENKQLNE</sequence>
<organism evidence="2 3">
    <name type="scientific">Arxiozyma heterogenica</name>
    <dbReference type="NCBI Taxonomy" id="278026"/>
    <lineage>
        <taxon>Eukaryota</taxon>
        <taxon>Fungi</taxon>
        <taxon>Dikarya</taxon>
        <taxon>Ascomycota</taxon>
        <taxon>Saccharomycotina</taxon>
        <taxon>Saccharomycetes</taxon>
        <taxon>Saccharomycetales</taxon>
        <taxon>Saccharomycetaceae</taxon>
        <taxon>Arxiozyma</taxon>
    </lineage>
</organism>
<evidence type="ECO:0000313" key="2">
    <source>
        <dbReference type="EMBL" id="KAK5779702.1"/>
    </source>
</evidence>
<accession>A0AAN8A6Y6</accession>
<evidence type="ECO:0008006" key="4">
    <source>
        <dbReference type="Google" id="ProtNLM"/>
    </source>
</evidence>
<dbReference type="Gene3D" id="3.30.70.1730">
    <property type="match status" value="1"/>
</dbReference>
<evidence type="ECO:0000256" key="1">
    <source>
        <dbReference type="ARBA" id="ARBA00008889"/>
    </source>
</evidence>
<dbReference type="AlphaFoldDB" id="A0AAN8A6Y6"/>
<dbReference type="EMBL" id="JAWIZZ010000046">
    <property type="protein sequence ID" value="KAK5779702.1"/>
    <property type="molecule type" value="Genomic_DNA"/>
</dbReference>
<name>A0AAN8A6Y6_9SACH</name>
<evidence type="ECO:0000313" key="3">
    <source>
        <dbReference type="Proteomes" id="UP001306508"/>
    </source>
</evidence>
<dbReference type="InterPro" id="IPR047865">
    <property type="entry name" value="Ribosomal_uL10_bac_type"/>
</dbReference>
<dbReference type="PANTHER" id="PTHR11560">
    <property type="entry name" value="39S RIBOSOMAL PROTEIN L10, MITOCHONDRIAL"/>
    <property type="match status" value="1"/>
</dbReference>
<proteinExistence type="inferred from homology"/>